<dbReference type="PANTHER" id="PTHR33797:SF2">
    <property type="entry name" value="ORGANIC HYDROPEROXIDE RESISTANCE PROTEIN-LIKE"/>
    <property type="match status" value="1"/>
</dbReference>
<dbReference type="InterPro" id="IPR015946">
    <property type="entry name" value="KH_dom-like_a/b"/>
</dbReference>
<dbReference type="InterPro" id="IPR036102">
    <property type="entry name" value="OsmC/Ohrsf"/>
</dbReference>
<dbReference type="Proteomes" id="UP000176101">
    <property type="component" value="Unassembled WGS sequence"/>
</dbReference>
<evidence type="ECO:0000256" key="2">
    <source>
        <dbReference type="SAM" id="MobiDB-lite"/>
    </source>
</evidence>
<proteinExistence type="inferred from homology"/>
<feature type="compositionally biased region" description="Low complexity" evidence="2">
    <location>
        <begin position="13"/>
        <end position="32"/>
    </location>
</feature>
<dbReference type="PANTHER" id="PTHR33797">
    <property type="entry name" value="ORGANIC HYDROPEROXIDE RESISTANCE PROTEIN-LIKE"/>
    <property type="match status" value="1"/>
</dbReference>
<dbReference type="Gene3D" id="2.20.25.10">
    <property type="match status" value="1"/>
</dbReference>
<gene>
    <name evidence="3" type="ORF">AN216_19885</name>
</gene>
<dbReference type="STRING" id="1075402.AN216_19885"/>
<keyword evidence="4" id="KW-1185">Reference proteome</keyword>
<dbReference type="InterPro" id="IPR019953">
    <property type="entry name" value="OHR"/>
</dbReference>
<dbReference type="Pfam" id="PF02566">
    <property type="entry name" value="OsmC"/>
    <property type="match status" value="1"/>
</dbReference>
<dbReference type="NCBIfam" id="TIGR03561">
    <property type="entry name" value="organ_hyd_perox"/>
    <property type="match status" value="1"/>
</dbReference>
<comment type="similarity">
    <text evidence="1">Belongs to the OsmC/Ohr family.</text>
</comment>
<organism evidence="3 4">
    <name type="scientific">Streptomyces oceani</name>
    <dbReference type="NCBI Taxonomy" id="1075402"/>
    <lineage>
        <taxon>Bacteria</taxon>
        <taxon>Bacillati</taxon>
        <taxon>Actinomycetota</taxon>
        <taxon>Actinomycetes</taxon>
        <taxon>Kitasatosporales</taxon>
        <taxon>Streptomycetaceae</taxon>
        <taxon>Streptomyces</taxon>
    </lineage>
</organism>
<name>A0A1E7JY55_9ACTN</name>
<dbReference type="SUPFAM" id="SSF82784">
    <property type="entry name" value="OsmC-like"/>
    <property type="match status" value="1"/>
</dbReference>
<evidence type="ECO:0008006" key="5">
    <source>
        <dbReference type="Google" id="ProtNLM"/>
    </source>
</evidence>
<dbReference type="GO" id="GO:0006979">
    <property type="term" value="P:response to oxidative stress"/>
    <property type="evidence" value="ECO:0007669"/>
    <property type="project" value="InterPro"/>
</dbReference>
<protein>
    <recommendedName>
        <fullName evidence="5">Organic hydroperoxide resistance protein</fullName>
    </recommendedName>
</protein>
<sequence>MASDPPGYRTLHTSRVTVRGGRTGSARSSTGSLDLPLVRPGDRSAGQAGTDPEELFAAGYAACFRSALEAVARREKVKLAGATVTTEVTLGAVGDAYGLGVTLRVDAKLPPGRLAEFVERAHQVCPFSRAVHGNIRVTTRVGGGG</sequence>
<evidence type="ECO:0000313" key="3">
    <source>
        <dbReference type="EMBL" id="OEU96594.1"/>
    </source>
</evidence>
<accession>A0A1E7JY55</accession>
<comment type="caution">
    <text evidence="3">The sequence shown here is derived from an EMBL/GenBank/DDBJ whole genome shotgun (WGS) entry which is preliminary data.</text>
</comment>
<reference evidence="3 4" key="1">
    <citation type="journal article" date="2016" name="Front. Microbiol.">
        <title>Comparative Genomics Analysis of Streptomyces Species Reveals Their Adaptation to the Marine Environment and Their Diversity at the Genomic Level.</title>
        <authorList>
            <person name="Tian X."/>
            <person name="Zhang Z."/>
            <person name="Yang T."/>
            <person name="Chen M."/>
            <person name="Li J."/>
            <person name="Chen F."/>
            <person name="Yang J."/>
            <person name="Li W."/>
            <person name="Zhang B."/>
            <person name="Zhang Z."/>
            <person name="Wu J."/>
            <person name="Zhang C."/>
            <person name="Long L."/>
            <person name="Xiao J."/>
        </authorList>
    </citation>
    <scope>NUCLEOTIDE SEQUENCE [LARGE SCALE GENOMIC DNA]</scope>
    <source>
        <strain evidence="3 4">SCSIO 02100</strain>
    </source>
</reference>
<dbReference type="InterPro" id="IPR003718">
    <property type="entry name" value="OsmC/Ohr_fam"/>
</dbReference>
<dbReference type="PATRIC" id="fig|1075402.3.peg.1454"/>
<dbReference type="AlphaFoldDB" id="A0A1E7JY55"/>
<dbReference type="EMBL" id="LJGU01000137">
    <property type="protein sequence ID" value="OEU96594.1"/>
    <property type="molecule type" value="Genomic_DNA"/>
</dbReference>
<feature type="region of interest" description="Disordered" evidence="2">
    <location>
        <begin position="1"/>
        <end position="50"/>
    </location>
</feature>
<evidence type="ECO:0000256" key="1">
    <source>
        <dbReference type="ARBA" id="ARBA00007378"/>
    </source>
</evidence>
<dbReference type="Gene3D" id="3.30.300.20">
    <property type="match status" value="1"/>
</dbReference>
<evidence type="ECO:0000313" key="4">
    <source>
        <dbReference type="Proteomes" id="UP000176101"/>
    </source>
</evidence>